<evidence type="ECO:0000313" key="10">
    <source>
        <dbReference type="EMBL" id="OFC71958.1"/>
    </source>
</evidence>
<comment type="subcellular location">
    <subcellularLocation>
        <location evidence="1">Cell inner membrane</location>
        <topology evidence="1">Multi-pass membrane protein</topology>
    </subcellularLocation>
</comment>
<feature type="transmembrane region" description="Helical" evidence="8">
    <location>
        <begin position="179"/>
        <end position="199"/>
    </location>
</feature>
<sequence length="366" mass="40393">MLPYWMLFMQSLDYSAWQIGQLTSLQMVTAIVAPYVWGEICDRASSRIRVIQLGNLFAVVSFAGAFFCFNSYWALVAVLCMSAFCWQGLNAQFELITLSHLANKPERYGRIRLWGSGGFLTAVWAVGQIVEQYSVDYLPYIVLGLLCVLWLVTLVNQGPPTLPVSSRLQGNTESLWKQSALWGLLFIFFLVNFSHGSYYGFYSLLLKEQGISAAVTGNLWTVGVASEIAVFALMPWLMRHFSLRTLLLLSLALTTVRWLGMASQSGSVVELTLLQLLHGISFSAVHTIAVLLFKQVASTRDQGKAQALYSAVCIGAGQASGVALGGYLWAYSSSVAFYFSALAALASLVVVFILMRRVGNIQYRTT</sequence>
<evidence type="ECO:0000256" key="7">
    <source>
        <dbReference type="ARBA" id="ARBA00023136"/>
    </source>
</evidence>
<evidence type="ECO:0000256" key="8">
    <source>
        <dbReference type="SAM" id="Phobius"/>
    </source>
</evidence>
<keyword evidence="2" id="KW-0813">Transport</keyword>
<dbReference type="Gene3D" id="1.20.1250.20">
    <property type="entry name" value="MFS general substrate transporter like domains"/>
    <property type="match status" value="2"/>
</dbReference>
<feature type="transmembrane region" description="Helical" evidence="8">
    <location>
        <begin position="305"/>
        <end position="329"/>
    </location>
</feature>
<proteinExistence type="predicted"/>
<evidence type="ECO:0000256" key="2">
    <source>
        <dbReference type="ARBA" id="ARBA00022448"/>
    </source>
</evidence>
<keyword evidence="3" id="KW-1003">Cell membrane</keyword>
<feature type="domain" description="Major facilitator superfamily (MFS) profile" evidence="9">
    <location>
        <begin position="180"/>
        <end position="366"/>
    </location>
</feature>
<dbReference type="STRING" id="1656094.BFC18_05595"/>
<feature type="transmembrane region" description="Helical" evidence="8">
    <location>
        <begin position="137"/>
        <end position="158"/>
    </location>
</feature>
<organism evidence="10 11">
    <name type="scientific">Alteromonas confluentis</name>
    <dbReference type="NCBI Taxonomy" id="1656094"/>
    <lineage>
        <taxon>Bacteria</taxon>
        <taxon>Pseudomonadati</taxon>
        <taxon>Pseudomonadota</taxon>
        <taxon>Gammaproteobacteria</taxon>
        <taxon>Alteromonadales</taxon>
        <taxon>Alteromonadaceae</taxon>
        <taxon>Alteromonas/Salinimonas group</taxon>
        <taxon>Alteromonas</taxon>
    </lineage>
</organism>
<dbReference type="InterPro" id="IPR020846">
    <property type="entry name" value="MFS_dom"/>
</dbReference>
<feature type="transmembrane region" description="Helical" evidence="8">
    <location>
        <begin position="272"/>
        <end position="293"/>
    </location>
</feature>
<keyword evidence="6 8" id="KW-1133">Transmembrane helix</keyword>
<dbReference type="SUPFAM" id="SSF103473">
    <property type="entry name" value="MFS general substrate transporter"/>
    <property type="match status" value="1"/>
</dbReference>
<keyword evidence="11" id="KW-1185">Reference proteome</keyword>
<keyword evidence="4" id="KW-0997">Cell inner membrane</keyword>
<accession>A0A1E7ZEJ9</accession>
<keyword evidence="7 8" id="KW-0472">Membrane</keyword>
<feature type="transmembrane region" description="Helical" evidence="8">
    <location>
        <begin position="20"/>
        <end position="38"/>
    </location>
</feature>
<dbReference type="GO" id="GO:0030395">
    <property type="term" value="F:lactose binding"/>
    <property type="evidence" value="ECO:0007669"/>
    <property type="project" value="TreeGrafter"/>
</dbReference>
<evidence type="ECO:0000256" key="3">
    <source>
        <dbReference type="ARBA" id="ARBA00022475"/>
    </source>
</evidence>
<dbReference type="NCBIfam" id="NF037955">
    <property type="entry name" value="mfs"/>
    <property type="match status" value="1"/>
</dbReference>
<dbReference type="InterPro" id="IPR036259">
    <property type="entry name" value="MFS_trans_sf"/>
</dbReference>
<dbReference type="Pfam" id="PF12832">
    <property type="entry name" value="MFS_1_like"/>
    <property type="match status" value="1"/>
</dbReference>
<dbReference type="PANTHER" id="PTHR23522">
    <property type="entry name" value="BLL5896 PROTEIN"/>
    <property type="match status" value="1"/>
</dbReference>
<dbReference type="PANTHER" id="PTHR23522:SF10">
    <property type="entry name" value="3-PHENYLPROPIONIC ACID TRANSPORTER-RELATED"/>
    <property type="match status" value="1"/>
</dbReference>
<evidence type="ECO:0000256" key="4">
    <source>
        <dbReference type="ARBA" id="ARBA00022519"/>
    </source>
</evidence>
<dbReference type="InterPro" id="IPR026032">
    <property type="entry name" value="HcaT-like"/>
</dbReference>
<dbReference type="InterPro" id="IPR024989">
    <property type="entry name" value="MFS_assoc_dom"/>
</dbReference>
<evidence type="ECO:0000256" key="6">
    <source>
        <dbReference type="ARBA" id="ARBA00022989"/>
    </source>
</evidence>
<dbReference type="GO" id="GO:0005886">
    <property type="term" value="C:plasma membrane"/>
    <property type="evidence" value="ECO:0007669"/>
    <property type="project" value="UniProtKB-SubCell"/>
</dbReference>
<evidence type="ECO:0000313" key="11">
    <source>
        <dbReference type="Proteomes" id="UP000175691"/>
    </source>
</evidence>
<dbReference type="EMBL" id="MDHN01000009">
    <property type="protein sequence ID" value="OFC71958.1"/>
    <property type="molecule type" value="Genomic_DNA"/>
</dbReference>
<feature type="transmembrane region" description="Helical" evidence="8">
    <location>
        <begin position="241"/>
        <end position="260"/>
    </location>
</feature>
<feature type="transmembrane region" description="Helical" evidence="8">
    <location>
        <begin position="335"/>
        <end position="355"/>
    </location>
</feature>
<reference evidence="10 11" key="1">
    <citation type="submission" date="2016-08" db="EMBL/GenBank/DDBJ databases">
        <authorList>
            <person name="Seilhamer J.J."/>
        </authorList>
    </citation>
    <scope>NUCLEOTIDE SEQUENCE [LARGE SCALE GENOMIC DNA]</scope>
    <source>
        <strain evidence="10 11">KCTC 42603</strain>
    </source>
</reference>
<feature type="transmembrane region" description="Helical" evidence="8">
    <location>
        <begin position="211"/>
        <end position="234"/>
    </location>
</feature>
<evidence type="ECO:0000256" key="1">
    <source>
        <dbReference type="ARBA" id="ARBA00004429"/>
    </source>
</evidence>
<protein>
    <recommendedName>
        <fullName evidence="9">Major facilitator superfamily (MFS) profile domain-containing protein</fullName>
    </recommendedName>
</protein>
<dbReference type="GO" id="GO:0015528">
    <property type="term" value="F:lactose:proton symporter activity"/>
    <property type="evidence" value="ECO:0007669"/>
    <property type="project" value="TreeGrafter"/>
</dbReference>
<evidence type="ECO:0000259" key="9">
    <source>
        <dbReference type="PROSITE" id="PS50850"/>
    </source>
</evidence>
<dbReference type="Proteomes" id="UP000175691">
    <property type="component" value="Unassembled WGS sequence"/>
</dbReference>
<comment type="caution">
    <text evidence="10">The sequence shown here is derived from an EMBL/GenBank/DDBJ whole genome shotgun (WGS) entry which is preliminary data.</text>
</comment>
<evidence type="ECO:0000256" key="5">
    <source>
        <dbReference type="ARBA" id="ARBA00022692"/>
    </source>
</evidence>
<dbReference type="PROSITE" id="PS50850">
    <property type="entry name" value="MFS"/>
    <property type="match status" value="1"/>
</dbReference>
<gene>
    <name evidence="10" type="ORF">BFC18_05595</name>
</gene>
<dbReference type="PIRSF" id="PIRSF004925">
    <property type="entry name" value="HcaT"/>
    <property type="match status" value="1"/>
</dbReference>
<dbReference type="AlphaFoldDB" id="A0A1E7ZEJ9"/>
<keyword evidence="5 8" id="KW-0812">Transmembrane</keyword>
<name>A0A1E7ZEJ9_9ALTE</name>